<dbReference type="PANTHER" id="PTHR43651">
    <property type="entry name" value="1,4-ALPHA-GLUCAN-BRANCHING ENZYME"/>
    <property type="match status" value="1"/>
</dbReference>
<evidence type="ECO:0000313" key="12">
    <source>
        <dbReference type="EMBL" id="TQM42974.1"/>
    </source>
</evidence>
<dbReference type="Pfam" id="PF00128">
    <property type="entry name" value="Alpha-amylase"/>
    <property type="match status" value="1"/>
</dbReference>
<feature type="compositionally biased region" description="Low complexity" evidence="10">
    <location>
        <begin position="855"/>
        <end position="889"/>
    </location>
</feature>
<dbReference type="GO" id="GO:0043169">
    <property type="term" value="F:cation binding"/>
    <property type="evidence" value="ECO:0007669"/>
    <property type="project" value="InterPro"/>
</dbReference>
<evidence type="ECO:0000256" key="1">
    <source>
        <dbReference type="ARBA" id="ARBA00000826"/>
    </source>
</evidence>
<keyword evidence="7 9" id="KW-0320">Glycogen biosynthesis</keyword>
<dbReference type="InterPro" id="IPR006047">
    <property type="entry name" value="GH13_cat_dom"/>
</dbReference>
<dbReference type="InterPro" id="IPR013783">
    <property type="entry name" value="Ig-like_fold"/>
</dbReference>
<name>A0A543GAH9_9PSEU</name>
<dbReference type="GO" id="GO:0005829">
    <property type="term" value="C:cytosol"/>
    <property type="evidence" value="ECO:0007669"/>
    <property type="project" value="TreeGrafter"/>
</dbReference>
<dbReference type="CDD" id="cd11322">
    <property type="entry name" value="AmyAc_Glg_BE"/>
    <property type="match status" value="1"/>
</dbReference>
<comment type="function">
    <text evidence="9">Catalyzes the formation of the alpha-1,6-glucosidic linkages in glycogen by scission of a 1,4-alpha-linked oligosaccharide from growing alpha-1,4-glucan chains and the subsequent attachment of the oligosaccharide to the alpha-1,6 position.</text>
</comment>
<comment type="similarity">
    <text evidence="3 9">Belongs to the glycosyl hydrolase 13 family. GlgB subfamily.</text>
</comment>
<keyword evidence="5 9" id="KW-0328">Glycosyltransferase</keyword>
<keyword evidence="6 9" id="KW-0808">Transferase</keyword>
<reference evidence="12 13" key="1">
    <citation type="submission" date="2019-06" db="EMBL/GenBank/DDBJ databases">
        <title>Sequencing the genomes of 1000 actinobacteria strains.</title>
        <authorList>
            <person name="Klenk H.-P."/>
        </authorList>
    </citation>
    <scope>NUCLEOTIDE SEQUENCE [LARGE SCALE GENOMIC DNA]</scope>
    <source>
        <strain evidence="12 13">DSM 45511</strain>
    </source>
</reference>
<dbReference type="NCBIfam" id="NF003811">
    <property type="entry name" value="PRK05402.1"/>
    <property type="match status" value="1"/>
</dbReference>
<evidence type="ECO:0000313" key="13">
    <source>
        <dbReference type="Proteomes" id="UP000319818"/>
    </source>
</evidence>
<evidence type="ECO:0000259" key="11">
    <source>
        <dbReference type="SMART" id="SM00642"/>
    </source>
</evidence>
<dbReference type="GO" id="GO:0003844">
    <property type="term" value="F:1,4-alpha-glucan branching enzyme activity"/>
    <property type="evidence" value="ECO:0007669"/>
    <property type="project" value="UniProtKB-UniRule"/>
</dbReference>
<evidence type="ECO:0000256" key="3">
    <source>
        <dbReference type="ARBA" id="ARBA00009000"/>
    </source>
</evidence>
<feature type="compositionally biased region" description="Low complexity" evidence="10">
    <location>
        <begin position="794"/>
        <end position="837"/>
    </location>
</feature>
<dbReference type="SUPFAM" id="SSF81296">
    <property type="entry name" value="E set domains"/>
    <property type="match status" value="1"/>
</dbReference>
<dbReference type="Pfam" id="PF22019">
    <property type="entry name" value="GlgB_N"/>
    <property type="match status" value="1"/>
</dbReference>
<feature type="domain" description="Glycosyl hydrolase family 13 catalytic" evidence="11">
    <location>
        <begin position="265"/>
        <end position="606"/>
    </location>
</feature>
<dbReference type="InterPro" id="IPR054169">
    <property type="entry name" value="GlgB_N"/>
</dbReference>
<feature type="region of interest" description="Disordered" evidence="10">
    <location>
        <begin position="1"/>
        <end position="22"/>
    </location>
</feature>
<gene>
    <name evidence="9" type="primary">glgB</name>
    <name evidence="12" type="ORF">FB388_0312</name>
</gene>
<feature type="compositionally biased region" description="Pro residues" evidence="10">
    <location>
        <begin position="777"/>
        <end position="793"/>
    </location>
</feature>
<dbReference type="Gene3D" id="2.60.40.1180">
    <property type="entry name" value="Golgi alpha-mannosidase II"/>
    <property type="match status" value="1"/>
</dbReference>
<dbReference type="InterPro" id="IPR006407">
    <property type="entry name" value="GlgB"/>
</dbReference>
<keyword evidence="8 9" id="KW-0119">Carbohydrate metabolism</keyword>
<feature type="active site" description="Nucleophile" evidence="9">
    <location>
        <position position="417"/>
    </location>
</feature>
<feature type="region of interest" description="Disordered" evidence="10">
    <location>
        <begin position="748"/>
        <end position="1005"/>
    </location>
</feature>
<feature type="compositionally biased region" description="Low complexity" evidence="10">
    <location>
        <begin position="766"/>
        <end position="776"/>
    </location>
</feature>
<dbReference type="UniPathway" id="UPA00164"/>
<proteinExistence type="inferred from homology"/>
<dbReference type="Proteomes" id="UP000319818">
    <property type="component" value="Unassembled WGS sequence"/>
</dbReference>
<evidence type="ECO:0000256" key="8">
    <source>
        <dbReference type="ARBA" id="ARBA00023277"/>
    </source>
</evidence>
<dbReference type="SUPFAM" id="SSF51011">
    <property type="entry name" value="Glycosyl hydrolase domain"/>
    <property type="match status" value="1"/>
</dbReference>
<feature type="active site" description="Proton donor" evidence="9">
    <location>
        <position position="470"/>
    </location>
</feature>
<protein>
    <recommendedName>
        <fullName evidence="9">1,4-alpha-glucan branching enzyme GlgB</fullName>
        <ecNumber evidence="9">2.4.1.18</ecNumber>
    </recommendedName>
    <alternativeName>
        <fullName evidence="9">1,4-alpha-D-glucan:1,4-alpha-D-glucan 6-glucosyl-transferase</fullName>
    </alternativeName>
    <alternativeName>
        <fullName evidence="9">Alpha-(1-&gt;4)-glucan branching enzyme</fullName>
    </alternativeName>
    <alternativeName>
        <fullName evidence="9">Glycogen branching enzyme</fullName>
        <shortName evidence="9">BE</shortName>
    </alternativeName>
</protein>
<sequence length="1005" mass="108129">MDREENRTQTISQRIDPCPPDPHTIDRLLGGTHHDPHSVLGAHPHEDGTVVRVLRPHADGVEVVREGGEGIPLARVHDSGLFSGVVPGPPADYRLAVHYGDRVDVVDDPYRWLPTLGEIDLHLIGEGRHERLWDVLGAHVRSYDTPAGPVTGTSFAVWAPTAQGVRVTGDFDAWSGWAHPMRVVGSSGVWELFVPGIEPGTRYKFRVLGRDGRWRDKADPLAFRTEVPPATASIVDVSTHEWGDEEWMAARALRQAHAEPMSVYEVHLGSWRPGLGYRELADELADYLGEMGFTHVELLPVAEHPFGGSWGYQVTSFYAPTARFGTPDDFRYFVDHLHQRGFGVIVDWVPGHFPRDEWALAKFDGSALYEHADPRRGEQPDWGTLVFDFGRREVRNFLVANALYWLDQFHIDGLRVDAVASMLYLDYSRPEGQWLPNVHGGRENLDAVAFLQEMNATVYRHHPGVITIAEESTAWPGVTRPTHLGGLGFGFKWNMGWMHDTLDYAGRDPIYRGYHHNQMTFSLMYAFSENFVLPLSHDEVVHGKGSLWTRMPGDAWNKAANLRALLAYMWAHPGKQLLFQGGEFGQEREWSESRSLDWHLLDDPLHGGLKTLVGDLNRAYRATPALWTKDSTPEGFSWIDANDASGNVLSFLRHGVDADGRPTVLACIANFSGSPKRDYRVGLPFPGRWREVLNTDAQIYGGSGVGNLGAVEAERTMWHGRPASAVLQLPPAGVLWLVPEPGAGAVRRRAAAGSKAETPKVETPKAETPSAALTAPPTAPATEPPPAAPPTAPPSATTTEPAPAGPAADEPDMAAEVPASDASERAPAAESSPSRSAGDADLDAQVPSSDAPQRPSAVAGPAATGAGTSAPVTRPATEPADATAASPAAQNGLPAAGDTTWDAAPWSSARAGGTAAPAAVSPDPASADTGELPTVSGATSDEDERDEAVPDSPAPGEDTVLEDGPAAPVAADAPEEAPPTPEVQLGDATRSSAADRTDDDSSTAQ</sequence>
<dbReference type="HAMAP" id="MF_00685">
    <property type="entry name" value="GlgB"/>
    <property type="match status" value="1"/>
</dbReference>
<dbReference type="GO" id="GO:0004553">
    <property type="term" value="F:hydrolase activity, hydrolyzing O-glycosyl compounds"/>
    <property type="evidence" value="ECO:0007669"/>
    <property type="project" value="InterPro"/>
</dbReference>
<dbReference type="InterPro" id="IPR044143">
    <property type="entry name" value="GlgB_N_E_set_prok"/>
</dbReference>
<dbReference type="Pfam" id="PF02922">
    <property type="entry name" value="CBM_48"/>
    <property type="match status" value="1"/>
</dbReference>
<dbReference type="NCBIfam" id="NF008967">
    <property type="entry name" value="PRK12313.1"/>
    <property type="match status" value="1"/>
</dbReference>
<dbReference type="PANTHER" id="PTHR43651:SF3">
    <property type="entry name" value="1,4-ALPHA-GLUCAN-BRANCHING ENZYME"/>
    <property type="match status" value="1"/>
</dbReference>
<dbReference type="FunFam" id="3.20.20.80:FF:000003">
    <property type="entry name" value="1,4-alpha-glucan branching enzyme GlgB"/>
    <property type="match status" value="1"/>
</dbReference>
<comment type="pathway">
    <text evidence="2 9">Glycan biosynthesis; glycogen biosynthesis.</text>
</comment>
<dbReference type="SUPFAM" id="SSF51445">
    <property type="entry name" value="(Trans)glycosidases"/>
    <property type="match status" value="1"/>
</dbReference>
<evidence type="ECO:0000256" key="4">
    <source>
        <dbReference type="ARBA" id="ARBA00022600"/>
    </source>
</evidence>
<dbReference type="EC" id="2.4.1.18" evidence="9"/>
<dbReference type="InterPro" id="IPR017853">
    <property type="entry name" value="GH"/>
</dbReference>
<keyword evidence="4 9" id="KW-0321">Glycogen metabolism</keyword>
<organism evidence="12 13">
    <name type="scientific">Pseudonocardia cypriaca</name>
    <dbReference type="NCBI Taxonomy" id="882449"/>
    <lineage>
        <taxon>Bacteria</taxon>
        <taxon>Bacillati</taxon>
        <taxon>Actinomycetota</taxon>
        <taxon>Actinomycetes</taxon>
        <taxon>Pseudonocardiales</taxon>
        <taxon>Pseudonocardiaceae</taxon>
        <taxon>Pseudonocardia</taxon>
    </lineage>
</organism>
<dbReference type="InterPro" id="IPR013780">
    <property type="entry name" value="Glyco_hydro_b"/>
</dbReference>
<dbReference type="Pfam" id="PF02806">
    <property type="entry name" value="Alpha-amylase_C"/>
    <property type="match status" value="1"/>
</dbReference>
<feature type="compositionally biased region" description="Low complexity" evidence="10">
    <location>
        <begin position="909"/>
        <end position="928"/>
    </location>
</feature>
<evidence type="ECO:0000256" key="6">
    <source>
        <dbReference type="ARBA" id="ARBA00022679"/>
    </source>
</evidence>
<dbReference type="AlphaFoldDB" id="A0A543GAH9"/>
<dbReference type="Gene3D" id="3.20.20.80">
    <property type="entry name" value="Glycosidases"/>
    <property type="match status" value="1"/>
</dbReference>
<dbReference type="FunFam" id="2.60.40.10:FF:000169">
    <property type="entry name" value="1,4-alpha-glucan branching enzyme GlgB"/>
    <property type="match status" value="1"/>
</dbReference>
<keyword evidence="13" id="KW-1185">Reference proteome</keyword>
<dbReference type="SMART" id="SM00642">
    <property type="entry name" value="Aamy"/>
    <property type="match status" value="1"/>
</dbReference>
<dbReference type="Gene3D" id="2.60.40.10">
    <property type="entry name" value="Immunoglobulins"/>
    <property type="match status" value="2"/>
</dbReference>
<dbReference type="NCBIfam" id="TIGR01515">
    <property type="entry name" value="branching_enzym"/>
    <property type="match status" value="1"/>
</dbReference>
<accession>A0A543GAH9</accession>
<dbReference type="CDD" id="cd02855">
    <property type="entry name" value="E_set_GBE_prok_N"/>
    <property type="match status" value="1"/>
</dbReference>
<dbReference type="FunFam" id="2.60.40.1180:FF:000002">
    <property type="entry name" value="1,4-alpha-glucan branching enzyme GlgB"/>
    <property type="match status" value="1"/>
</dbReference>
<evidence type="ECO:0000256" key="10">
    <source>
        <dbReference type="SAM" id="MobiDB-lite"/>
    </source>
</evidence>
<evidence type="ECO:0000256" key="7">
    <source>
        <dbReference type="ARBA" id="ARBA00023056"/>
    </source>
</evidence>
<evidence type="ECO:0000256" key="9">
    <source>
        <dbReference type="HAMAP-Rule" id="MF_00685"/>
    </source>
</evidence>
<dbReference type="InterPro" id="IPR014756">
    <property type="entry name" value="Ig_E-set"/>
</dbReference>
<evidence type="ECO:0000256" key="2">
    <source>
        <dbReference type="ARBA" id="ARBA00004964"/>
    </source>
</evidence>
<comment type="catalytic activity">
    <reaction evidence="1 9">
        <text>Transfers a segment of a (1-&gt;4)-alpha-D-glucan chain to a primary hydroxy group in a similar glucan chain.</text>
        <dbReference type="EC" id="2.4.1.18"/>
    </reaction>
</comment>
<evidence type="ECO:0000256" key="5">
    <source>
        <dbReference type="ARBA" id="ARBA00022676"/>
    </source>
</evidence>
<comment type="subunit">
    <text evidence="9">Monomer.</text>
</comment>
<dbReference type="InterPro" id="IPR006048">
    <property type="entry name" value="A-amylase/branching_C"/>
</dbReference>
<comment type="caution">
    <text evidence="12">The sequence shown here is derived from an EMBL/GenBank/DDBJ whole genome shotgun (WGS) entry which is preliminary data.</text>
</comment>
<dbReference type="GO" id="GO:0005978">
    <property type="term" value="P:glycogen biosynthetic process"/>
    <property type="evidence" value="ECO:0007669"/>
    <property type="project" value="UniProtKB-UniRule"/>
</dbReference>
<dbReference type="InterPro" id="IPR004193">
    <property type="entry name" value="Glyco_hydro_13_N"/>
</dbReference>
<dbReference type="EMBL" id="VFPH01000001">
    <property type="protein sequence ID" value="TQM42974.1"/>
    <property type="molecule type" value="Genomic_DNA"/>
</dbReference>